<feature type="region of interest" description="Disordered" evidence="6">
    <location>
        <begin position="93"/>
        <end position="135"/>
    </location>
</feature>
<feature type="compositionally biased region" description="Basic and acidic residues" evidence="6">
    <location>
        <begin position="51"/>
        <end position="60"/>
    </location>
</feature>
<evidence type="ECO:0000256" key="6">
    <source>
        <dbReference type="SAM" id="MobiDB-lite"/>
    </source>
</evidence>
<dbReference type="PANTHER" id="PTHR14152:SF5">
    <property type="entry name" value="U4_U6.U5 TRI-SNRNP-ASSOCIATED PROTEIN 1"/>
    <property type="match status" value="1"/>
</dbReference>
<dbReference type="GO" id="GO:0046540">
    <property type="term" value="C:U4/U6 x U5 tri-snRNP complex"/>
    <property type="evidence" value="ECO:0007669"/>
    <property type="project" value="InterPro"/>
</dbReference>
<keyword evidence="3" id="KW-0507">mRNA processing</keyword>
<gene>
    <name evidence="7" type="ORF">YYC_00784</name>
</gene>
<protein>
    <recommendedName>
        <fullName evidence="9">U4/U6.U5 tri-snRNP-associated protein 1</fullName>
    </recommendedName>
</protein>
<dbReference type="Pfam" id="PF19252">
    <property type="entry name" value="HIND"/>
    <property type="match status" value="1"/>
</dbReference>
<accession>V7PRW6</accession>
<dbReference type="Pfam" id="PF03343">
    <property type="entry name" value="SART-1"/>
    <property type="match status" value="2"/>
</dbReference>
<feature type="region of interest" description="Disordered" evidence="6">
    <location>
        <begin position="309"/>
        <end position="333"/>
    </location>
</feature>
<feature type="compositionally biased region" description="Polar residues" evidence="6">
    <location>
        <begin position="465"/>
        <end position="475"/>
    </location>
</feature>
<evidence type="ECO:0008006" key="9">
    <source>
        <dbReference type="Google" id="ProtNLM"/>
    </source>
</evidence>
<proteinExistence type="inferred from homology"/>
<reference evidence="7 8" key="1">
    <citation type="submission" date="2013-11" db="EMBL/GenBank/DDBJ databases">
        <title>The Genome Sequence of Plasmodium yoelii 17X.</title>
        <authorList>
            <consortium name="The Broad Institute Genomics Platform"/>
            <consortium name="The Broad Institute Genome Sequencing Center for Infectious Disease"/>
            <person name="Neafsey D."/>
            <person name="Adams J."/>
            <person name="Walker B."/>
            <person name="Young S.K."/>
            <person name="Zeng Q."/>
            <person name="Gargeya S."/>
            <person name="Fitzgerald M."/>
            <person name="Haas B."/>
            <person name="Abouelleil A."/>
            <person name="Alvarado L."/>
            <person name="Chapman S.B."/>
            <person name="Gainer-Dewar J."/>
            <person name="Goldberg J."/>
            <person name="Griggs A."/>
            <person name="Gujja S."/>
            <person name="Hansen M."/>
            <person name="Howarth C."/>
            <person name="Imamovic A."/>
            <person name="Ireland A."/>
            <person name="Larimer J."/>
            <person name="McCowan C."/>
            <person name="Murphy C."/>
            <person name="Pearson M."/>
            <person name="Poon T.W."/>
            <person name="Priest M."/>
            <person name="Roberts A."/>
            <person name="Saif S."/>
            <person name="Shea T."/>
            <person name="Sykes S."/>
            <person name="Wortman J."/>
            <person name="Nusbaum C."/>
            <person name="Birren B."/>
        </authorList>
    </citation>
    <scope>NUCLEOTIDE SEQUENCE [LARGE SCALE GENOMIC DNA]</scope>
    <source>
        <strain evidence="7 8">17X</strain>
    </source>
</reference>
<evidence type="ECO:0000313" key="7">
    <source>
        <dbReference type="EMBL" id="ETB62159.1"/>
    </source>
</evidence>
<dbReference type="OrthoDB" id="5583at2759"/>
<feature type="region of interest" description="Disordered" evidence="6">
    <location>
        <begin position="462"/>
        <end position="504"/>
    </location>
</feature>
<evidence type="ECO:0000256" key="2">
    <source>
        <dbReference type="ARBA" id="ARBA00006076"/>
    </source>
</evidence>
<name>V7PRW6_PLAYE</name>
<dbReference type="GO" id="GO:0045292">
    <property type="term" value="P:mRNA cis splicing, via spliceosome"/>
    <property type="evidence" value="ECO:0007669"/>
    <property type="project" value="TreeGrafter"/>
</dbReference>
<keyword evidence="4" id="KW-0508">mRNA splicing</keyword>
<organism evidence="7 8">
    <name type="scientific">Plasmodium yoelii 17X</name>
    <dbReference type="NCBI Taxonomy" id="1323249"/>
    <lineage>
        <taxon>Eukaryota</taxon>
        <taxon>Sar</taxon>
        <taxon>Alveolata</taxon>
        <taxon>Apicomplexa</taxon>
        <taxon>Aconoidasida</taxon>
        <taxon>Haemosporida</taxon>
        <taxon>Plasmodiidae</taxon>
        <taxon>Plasmodium</taxon>
        <taxon>Plasmodium (Vinckeia)</taxon>
    </lineage>
</organism>
<feature type="region of interest" description="Disordered" evidence="6">
    <location>
        <begin position="1"/>
        <end position="80"/>
    </location>
</feature>
<evidence type="ECO:0000256" key="4">
    <source>
        <dbReference type="ARBA" id="ARBA00023187"/>
    </source>
</evidence>
<comment type="similarity">
    <text evidence="2">Belongs to the SNU66/SART1 family.</text>
</comment>
<evidence type="ECO:0000256" key="5">
    <source>
        <dbReference type="ARBA" id="ARBA00023242"/>
    </source>
</evidence>
<dbReference type="GO" id="GO:0000481">
    <property type="term" value="P:maturation of 5S rRNA"/>
    <property type="evidence" value="ECO:0007669"/>
    <property type="project" value="TreeGrafter"/>
</dbReference>
<feature type="compositionally biased region" description="Basic and acidic residues" evidence="6">
    <location>
        <begin position="1"/>
        <end position="42"/>
    </location>
</feature>
<dbReference type="Proteomes" id="UP000018538">
    <property type="component" value="Unassembled WGS sequence"/>
</dbReference>
<dbReference type="EMBL" id="KI635731">
    <property type="protein sequence ID" value="ETB62159.1"/>
    <property type="molecule type" value="Genomic_DNA"/>
</dbReference>
<evidence type="ECO:0000256" key="3">
    <source>
        <dbReference type="ARBA" id="ARBA00022664"/>
    </source>
</evidence>
<feature type="compositionally biased region" description="Acidic residues" evidence="6">
    <location>
        <begin position="103"/>
        <end position="112"/>
    </location>
</feature>
<feature type="compositionally biased region" description="Basic residues" evidence="6">
    <location>
        <begin position="116"/>
        <end position="128"/>
    </location>
</feature>
<feature type="compositionally biased region" description="Basic and acidic residues" evidence="6">
    <location>
        <begin position="93"/>
        <end position="102"/>
    </location>
</feature>
<evidence type="ECO:0000313" key="8">
    <source>
        <dbReference type="Proteomes" id="UP000018538"/>
    </source>
</evidence>
<evidence type="ECO:0000256" key="1">
    <source>
        <dbReference type="ARBA" id="ARBA00004123"/>
    </source>
</evidence>
<sequence>MEKENVLSIEKTNELRKKLGLKELEIDKNEKGDDSKKGDGNKKGVRGRKKKENDEPKENDENGQVKTLTEEFEDDIDDVQNWVNKTRNVINKKLEQEKIKYSDDDEEDEEDGGVSKKGKKKGKKRQNSKKFSNNLKVQHKTEEIENDMVLTLKDQNVLNDEDDCLINEELKKKNIKSLITKNDDNYWNQNYYNPLSYYENDLKNEQKNNNTSINMIPKYDEEDHSFDIQINYNDNEKEYEQKSTAKNNFDKIKKNNTENLKKRNLNNVDDEITKSSNTIQMKKRKIKNINKRKSDDVWSFLYDDPINEEKESEKNNGNKIKKEKNNVKPNKENVNANSNILQDVMEKIKEENMNMELNYFNDTLLSQHEEEKELYELLEKGNDLKKKKKERINYQNELLKRIVINDDDDDKKIEDEKNNNTIKLTDASEFCKSIYLPIDMHDNIKKSTLKKNDKINGIEIAVSDRPNNSNRLSKLNHNDQDENDQDDEKKKKKNENIYDDGDDEIDLSENGVSEIFNEIKLDEGLFGALEYLKTRGELNIEDKVYRNPENKPLHMPTDKNEIKIDYKNDTGKVMTPKESFRYISWIFHGKKQGKNKLEKKIKRMEIERRFKENPMESLPTLNVLKKVQEVQKKVYFTLSNNG</sequence>
<dbReference type="InterPro" id="IPR005011">
    <property type="entry name" value="SNU66/SART1"/>
</dbReference>
<keyword evidence="5" id="KW-0539">Nucleus</keyword>
<dbReference type="InterPro" id="IPR045347">
    <property type="entry name" value="HIND"/>
</dbReference>
<comment type="subcellular location">
    <subcellularLocation>
        <location evidence="1">Nucleus</location>
    </subcellularLocation>
</comment>
<dbReference type="AlphaFoldDB" id="V7PRW6"/>
<keyword evidence="8" id="KW-1185">Reference proteome</keyword>
<dbReference type="PANTHER" id="PTHR14152">
    <property type="entry name" value="SQUAMOUS CELL CARCINOMA ANTIGEN RECOGNISED BY CYTOTOXIC T LYMPHOCYTES"/>
    <property type="match status" value="1"/>
</dbReference>